<reference evidence="1" key="1">
    <citation type="journal article" date="2021" name="Proc. Natl. Acad. Sci. U.S.A.">
        <title>A Catalog of Tens of Thousands of Viruses from Human Metagenomes Reveals Hidden Associations with Chronic Diseases.</title>
        <authorList>
            <person name="Tisza M.J."/>
            <person name="Buck C.B."/>
        </authorList>
    </citation>
    <scope>NUCLEOTIDE SEQUENCE</scope>
    <source>
        <strain evidence="1">CtcC24</strain>
    </source>
</reference>
<dbReference type="EMBL" id="BK016047">
    <property type="protein sequence ID" value="DAF91255.1"/>
    <property type="molecule type" value="Genomic_DNA"/>
</dbReference>
<name>A0A8S5U9T8_9CAUD</name>
<protein>
    <submittedName>
        <fullName evidence="1">Uncharacterized protein</fullName>
    </submittedName>
</protein>
<sequence length="32" mass="3723">MNLLQLISSDFGRCFFILNKQKNRQQTPAVLV</sequence>
<evidence type="ECO:0000313" key="1">
    <source>
        <dbReference type="EMBL" id="DAF91255.1"/>
    </source>
</evidence>
<proteinExistence type="predicted"/>
<organism evidence="1">
    <name type="scientific">Siphoviridae sp. ctcC24</name>
    <dbReference type="NCBI Taxonomy" id="2825570"/>
    <lineage>
        <taxon>Viruses</taxon>
        <taxon>Duplodnaviria</taxon>
        <taxon>Heunggongvirae</taxon>
        <taxon>Uroviricota</taxon>
        <taxon>Caudoviricetes</taxon>
    </lineage>
</organism>
<accession>A0A8S5U9T8</accession>